<comment type="caution">
    <text evidence="1">The sequence shown here is derived from an EMBL/GenBank/DDBJ whole genome shotgun (WGS) entry which is preliminary data.</text>
</comment>
<feature type="non-terminal residue" evidence="1">
    <location>
        <position position="54"/>
    </location>
</feature>
<dbReference type="EMBL" id="BGPR01003988">
    <property type="protein sequence ID" value="GBM94641.1"/>
    <property type="molecule type" value="Genomic_DNA"/>
</dbReference>
<keyword evidence="2" id="KW-1185">Reference proteome</keyword>
<name>A0A4Y2JWG5_ARAVE</name>
<sequence>MTRAPPELTVPLSKLTHALEGGCLTHLTYNAPEPQTRGNLSGIGFGALSQNQQL</sequence>
<dbReference type="AlphaFoldDB" id="A0A4Y2JWG5"/>
<gene>
    <name evidence="1" type="ORF">AVEN_213107_1</name>
</gene>
<evidence type="ECO:0000313" key="1">
    <source>
        <dbReference type="EMBL" id="GBM94641.1"/>
    </source>
</evidence>
<evidence type="ECO:0000313" key="2">
    <source>
        <dbReference type="Proteomes" id="UP000499080"/>
    </source>
</evidence>
<reference evidence="1 2" key="1">
    <citation type="journal article" date="2019" name="Sci. Rep.">
        <title>Orb-weaving spider Araneus ventricosus genome elucidates the spidroin gene catalogue.</title>
        <authorList>
            <person name="Kono N."/>
            <person name="Nakamura H."/>
            <person name="Ohtoshi R."/>
            <person name="Moran D.A.P."/>
            <person name="Shinohara A."/>
            <person name="Yoshida Y."/>
            <person name="Fujiwara M."/>
            <person name="Mori M."/>
            <person name="Tomita M."/>
            <person name="Arakawa K."/>
        </authorList>
    </citation>
    <scope>NUCLEOTIDE SEQUENCE [LARGE SCALE GENOMIC DNA]</scope>
</reference>
<organism evidence="1 2">
    <name type="scientific">Araneus ventricosus</name>
    <name type="common">Orbweaver spider</name>
    <name type="synonym">Epeira ventricosa</name>
    <dbReference type="NCBI Taxonomy" id="182803"/>
    <lineage>
        <taxon>Eukaryota</taxon>
        <taxon>Metazoa</taxon>
        <taxon>Ecdysozoa</taxon>
        <taxon>Arthropoda</taxon>
        <taxon>Chelicerata</taxon>
        <taxon>Arachnida</taxon>
        <taxon>Araneae</taxon>
        <taxon>Araneomorphae</taxon>
        <taxon>Entelegynae</taxon>
        <taxon>Araneoidea</taxon>
        <taxon>Araneidae</taxon>
        <taxon>Araneus</taxon>
    </lineage>
</organism>
<accession>A0A4Y2JWG5</accession>
<protein>
    <submittedName>
        <fullName evidence="1">Uncharacterized protein</fullName>
    </submittedName>
</protein>
<dbReference type="Proteomes" id="UP000499080">
    <property type="component" value="Unassembled WGS sequence"/>
</dbReference>
<proteinExistence type="predicted"/>